<organism evidence="1 2">
    <name type="scientific">Dermatophagoides farinae</name>
    <name type="common">American house dust mite</name>
    <dbReference type="NCBI Taxonomy" id="6954"/>
    <lineage>
        <taxon>Eukaryota</taxon>
        <taxon>Metazoa</taxon>
        <taxon>Ecdysozoa</taxon>
        <taxon>Arthropoda</taxon>
        <taxon>Chelicerata</taxon>
        <taxon>Arachnida</taxon>
        <taxon>Acari</taxon>
        <taxon>Acariformes</taxon>
        <taxon>Sarcoptiformes</taxon>
        <taxon>Astigmata</taxon>
        <taxon>Psoroptidia</taxon>
        <taxon>Analgoidea</taxon>
        <taxon>Pyroglyphidae</taxon>
        <taxon>Dermatophagoidinae</taxon>
        <taxon>Dermatophagoides</taxon>
    </lineage>
</organism>
<accession>A0A922I0A4</accession>
<keyword evidence="2" id="KW-1185">Reference proteome</keyword>
<proteinExistence type="predicted"/>
<dbReference type="Proteomes" id="UP000790347">
    <property type="component" value="Unassembled WGS sequence"/>
</dbReference>
<comment type="caution">
    <text evidence="1">The sequence shown here is derived from an EMBL/GenBank/DDBJ whole genome shotgun (WGS) entry which is preliminary data.</text>
</comment>
<evidence type="ECO:0000313" key="1">
    <source>
        <dbReference type="EMBL" id="KAH9516682.1"/>
    </source>
</evidence>
<name>A0A922I0A4_DERFA</name>
<evidence type="ECO:0000313" key="2">
    <source>
        <dbReference type="Proteomes" id="UP000790347"/>
    </source>
</evidence>
<dbReference type="EMBL" id="ASGP02000003">
    <property type="protein sequence ID" value="KAH9516682.1"/>
    <property type="molecule type" value="Genomic_DNA"/>
</dbReference>
<gene>
    <name evidence="1" type="ORF">DERF_007407</name>
</gene>
<sequence>MQRLFHTNGSKFRSTIIGEQCYAKFTCQRSYCNNMTRFSFNHSGFSSYPLAICRVRSRLSTLTSQMITLAPSFKNFITISWPIPLPPPILDSCYQYNNISFDEHKKTNQTKDPDIWNDGTYTLKFNMFLNIFNVQHSFIRFFPSLGYSNTREKETKSTVNHY</sequence>
<reference evidence="1" key="2">
    <citation type="journal article" date="2022" name="Res Sq">
        <title>Comparative Genomics Reveals Insights into the Divergent Evolution of Astigmatic Mites and Household Pest Adaptations.</title>
        <authorList>
            <person name="Xiong Q."/>
            <person name="Wan A.T.-Y."/>
            <person name="Liu X.-Y."/>
            <person name="Fung C.S.-H."/>
            <person name="Xiao X."/>
            <person name="Malainual N."/>
            <person name="Hou J."/>
            <person name="Wang L."/>
            <person name="Wang M."/>
            <person name="Yang K."/>
            <person name="Cui Y."/>
            <person name="Leung E."/>
            <person name="Nong W."/>
            <person name="Shin S.-K."/>
            <person name="Au S."/>
            <person name="Jeong K.Y."/>
            <person name="Chew F.T."/>
            <person name="Hui J."/>
            <person name="Leung T.F."/>
            <person name="Tungtrongchitr A."/>
            <person name="Zhong N."/>
            <person name="Liu Z."/>
            <person name="Tsui S."/>
        </authorList>
    </citation>
    <scope>NUCLEOTIDE SEQUENCE</scope>
    <source>
        <strain evidence="1">Derf</strain>
        <tissue evidence="1">Whole organism</tissue>
    </source>
</reference>
<reference evidence="1" key="1">
    <citation type="submission" date="2013-05" db="EMBL/GenBank/DDBJ databases">
        <authorList>
            <person name="Yim A.K.Y."/>
            <person name="Chan T.F."/>
            <person name="Ji K.M."/>
            <person name="Liu X.Y."/>
            <person name="Zhou J.W."/>
            <person name="Li R.Q."/>
            <person name="Yang K.Y."/>
            <person name="Li J."/>
            <person name="Li M."/>
            <person name="Law P.T.W."/>
            <person name="Wu Y.L."/>
            <person name="Cai Z.L."/>
            <person name="Qin H."/>
            <person name="Bao Y."/>
            <person name="Leung R.K.K."/>
            <person name="Ng P.K.S."/>
            <person name="Zou J."/>
            <person name="Zhong X.J."/>
            <person name="Ran P.X."/>
            <person name="Zhong N.S."/>
            <person name="Liu Z.G."/>
            <person name="Tsui S.K.W."/>
        </authorList>
    </citation>
    <scope>NUCLEOTIDE SEQUENCE</scope>
    <source>
        <strain evidence="1">Derf</strain>
        <tissue evidence="1">Whole organism</tissue>
    </source>
</reference>
<dbReference type="AlphaFoldDB" id="A0A922I0A4"/>
<protein>
    <submittedName>
        <fullName evidence="1">Uncharacterized protein</fullName>
    </submittedName>
</protein>